<dbReference type="AlphaFoldDB" id="A0A9W6JLL0"/>
<dbReference type="EMBL" id="BSFL01000001">
    <property type="protein sequence ID" value="GLK78453.1"/>
    <property type="molecule type" value="Genomic_DNA"/>
</dbReference>
<proteinExistence type="predicted"/>
<dbReference type="Proteomes" id="UP001143309">
    <property type="component" value="Unassembled WGS sequence"/>
</dbReference>
<accession>A0A9W6JLL0</accession>
<evidence type="ECO:0000256" key="1">
    <source>
        <dbReference type="SAM" id="MobiDB-lite"/>
    </source>
</evidence>
<evidence type="ECO:0000313" key="3">
    <source>
        <dbReference type="Proteomes" id="UP001143309"/>
    </source>
</evidence>
<reference evidence="2" key="2">
    <citation type="submission" date="2023-01" db="EMBL/GenBank/DDBJ databases">
        <authorList>
            <person name="Sun Q."/>
            <person name="Evtushenko L."/>
        </authorList>
    </citation>
    <scope>NUCLEOTIDE SEQUENCE</scope>
    <source>
        <strain evidence="2">VKM B-2748</strain>
    </source>
</reference>
<reference evidence="2" key="1">
    <citation type="journal article" date="2014" name="Int. J. Syst. Evol. Microbiol.">
        <title>Complete genome sequence of Corynebacterium casei LMG S-19264T (=DSM 44701T), isolated from a smear-ripened cheese.</title>
        <authorList>
            <consortium name="US DOE Joint Genome Institute (JGI-PGF)"/>
            <person name="Walter F."/>
            <person name="Albersmeier A."/>
            <person name="Kalinowski J."/>
            <person name="Ruckert C."/>
        </authorList>
    </citation>
    <scope>NUCLEOTIDE SEQUENCE</scope>
    <source>
        <strain evidence="2">VKM B-2748</strain>
    </source>
</reference>
<sequence>MVAEAARAGRSENGRPAAPNAAPAAEVLSRVRREISEWDMERRLSVRNARTLGPRQRYARARAPERGADHSAGMQCRGRFQGAGFAAPKPA</sequence>
<feature type="region of interest" description="Disordered" evidence="1">
    <location>
        <begin position="55"/>
        <end position="91"/>
    </location>
</feature>
<name>A0A9W6JLL0_9HYPH</name>
<evidence type="ECO:0000313" key="2">
    <source>
        <dbReference type="EMBL" id="GLK78453.1"/>
    </source>
</evidence>
<comment type="caution">
    <text evidence="2">The sequence shown here is derived from an EMBL/GenBank/DDBJ whole genome shotgun (WGS) entry which is preliminary data.</text>
</comment>
<organism evidence="2 3">
    <name type="scientific">Methylopila turkensis</name>
    <dbReference type="NCBI Taxonomy" id="1437816"/>
    <lineage>
        <taxon>Bacteria</taxon>
        <taxon>Pseudomonadati</taxon>
        <taxon>Pseudomonadota</taxon>
        <taxon>Alphaproteobacteria</taxon>
        <taxon>Hyphomicrobiales</taxon>
        <taxon>Methylopilaceae</taxon>
        <taxon>Methylopila</taxon>
    </lineage>
</organism>
<keyword evidence="3" id="KW-1185">Reference proteome</keyword>
<feature type="region of interest" description="Disordered" evidence="1">
    <location>
        <begin position="1"/>
        <end position="24"/>
    </location>
</feature>
<gene>
    <name evidence="2" type="ORF">GCM10008174_01940</name>
</gene>
<protein>
    <submittedName>
        <fullName evidence="2">Uncharacterized protein</fullName>
    </submittedName>
</protein>